<dbReference type="SMART" id="SM00460">
    <property type="entry name" value="TGc"/>
    <property type="match status" value="1"/>
</dbReference>
<sequence>MISDLILCHKVRKLFVIIITQKEEIRSQIYRKTRFILSIEKQIFLTNCSRIFLSRIESLLLANIHIRFMNKKHLFTLLFTLLVWTSCNNQQHFITDAAYRAEVENDFQAKQAALPNGDLFAVFNDQMTPEEREALTFMYAYMPIGDITDYSGDFYLKNIRSSFQARNEMPWGDSIPEDIFRHFVLPVRINNENLDESRMVFFDELKDRVKGLSLYDAVLEVNHWCHEKVIYTPSDGRTSSPLASVKTAYGRCGEESTFTVAALRSVGIPARQVYTPRWAHTDDNHAWVEAWVNGKWYFLGACEPEPVLNLGWFNGPAYRGMLMHTKVFGKYNGPEDVMERTDGYTEINVIDNYAPSAKAVITVTDANGKPVKDALVEFKIYNYAEFNSVARKKTDADGKCSLSAGKGDMLVWASKEGKFGYSKVSFGKDGEVTIALNKKPGDVETIALDIVPPVDGSIPAEVTPEQKEANAKRLLEEDAIRNKYVATFYTEEKAEALAKELGIDPMKTEDFMIGSRGNWMEIEKFLRETPAQKRAQAMALLDVVSAKDLRDTPASVFADHLNNTPAVQSEWFNEYIMNPRVANEFLTPYKSFFAANIEPSLAKQAVENPQALVDWVKNNVSINDALNAQRIPIMPMGVWKSRIADKGSRNIFFVAVARSLGIPARIEPVARKIQYFKDNSWVDVDFEAAVQTTAKQGKVIASYQPIKALQDPKYYSHFTIAKVLPNGTLQTLNFERGGNVDMGLGDTWSGLLKKPLSMDEGNYMLVTGTRMANGSVLAEIEFFNVEADKTTPIQLEMRESKDEIQVIGNFNSENKFKRADNGEETSLLATTGRGYYIVALLGSRQEPTNHAMRDIAAVKKELEDWGRGIVLLFPDEKGYKNFDPKEFGDLPGTITYGLDIDGAIQKEMATAMKLQNANTLPIFLIADTFNRVVFVSQGYTIGLGEQLMKVIHKL</sequence>
<dbReference type="InterPro" id="IPR038765">
    <property type="entry name" value="Papain-like_cys_pep_sf"/>
</dbReference>
<proteinExistence type="predicted"/>
<organism evidence="2 3">
    <name type="scientific">Parabacteroides distasonis</name>
    <dbReference type="NCBI Taxonomy" id="823"/>
    <lineage>
        <taxon>Bacteria</taxon>
        <taxon>Pseudomonadati</taxon>
        <taxon>Bacteroidota</taxon>
        <taxon>Bacteroidia</taxon>
        <taxon>Bacteroidales</taxon>
        <taxon>Tannerellaceae</taxon>
        <taxon>Parabacteroides</taxon>
    </lineage>
</organism>
<dbReference type="SUPFAM" id="SSF54001">
    <property type="entry name" value="Cysteine proteinases"/>
    <property type="match status" value="1"/>
</dbReference>
<feature type="domain" description="Transglutaminase-like" evidence="1">
    <location>
        <begin position="244"/>
        <end position="303"/>
    </location>
</feature>
<accession>A0A173TAZ0</accession>
<dbReference type="Gene3D" id="3.10.620.30">
    <property type="match status" value="1"/>
</dbReference>
<evidence type="ECO:0000313" key="2">
    <source>
        <dbReference type="EMBL" id="CUM99259.1"/>
    </source>
</evidence>
<gene>
    <name evidence="2" type="ORF">ERS852429_01477</name>
</gene>
<dbReference type="PANTHER" id="PTHR35532:SF5">
    <property type="entry name" value="CARBOHYDRATE-BINDING DOMAIN-CONTAINING PROTEIN"/>
    <property type="match status" value="1"/>
</dbReference>
<dbReference type="EMBL" id="CYXP01000002">
    <property type="protein sequence ID" value="CUM99259.1"/>
    <property type="molecule type" value="Genomic_DNA"/>
</dbReference>
<evidence type="ECO:0000259" key="1">
    <source>
        <dbReference type="SMART" id="SM00460"/>
    </source>
</evidence>
<dbReference type="InterPro" id="IPR008969">
    <property type="entry name" value="CarboxyPept-like_regulatory"/>
</dbReference>
<dbReference type="InterPro" id="IPR002931">
    <property type="entry name" value="Transglutaminase-like"/>
</dbReference>
<name>A0A173TAZ0_PARDI</name>
<dbReference type="SUPFAM" id="SSF49464">
    <property type="entry name" value="Carboxypeptidase regulatory domain-like"/>
    <property type="match status" value="1"/>
</dbReference>
<dbReference type="Proteomes" id="UP000095591">
    <property type="component" value="Unassembled WGS sequence"/>
</dbReference>
<dbReference type="Pfam" id="PF01841">
    <property type="entry name" value="Transglut_core"/>
    <property type="match status" value="2"/>
</dbReference>
<reference evidence="2 3" key="1">
    <citation type="submission" date="2015-09" db="EMBL/GenBank/DDBJ databases">
        <authorList>
            <consortium name="Pathogen Informatics"/>
        </authorList>
    </citation>
    <scope>NUCLEOTIDE SEQUENCE [LARGE SCALE GENOMIC DNA]</scope>
    <source>
        <strain evidence="2 3">2789STDY5608872</strain>
    </source>
</reference>
<dbReference type="PANTHER" id="PTHR35532">
    <property type="entry name" value="SIMILAR TO POLYHYDROXYALKANOATE DEPOLYMERASE"/>
    <property type="match status" value="1"/>
</dbReference>
<protein>
    <submittedName>
        <fullName evidence="2">Alpha-L-fucosidase</fullName>
    </submittedName>
</protein>
<evidence type="ECO:0000313" key="3">
    <source>
        <dbReference type="Proteomes" id="UP000095591"/>
    </source>
</evidence>
<dbReference type="Gene3D" id="2.60.40.1120">
    <property type="entry name" value="Carboxypeptidase-like, regulatory domain"/>
    <property type="match status" value="1"/>
</dbReference>
<dbReference type="AlphaFoldDB" id="A0A173TAZ0"/>